<keyword evidence="1 3" id="KW-0820">tRNA-binding</keyword>
<accession>A0A836B5U6</accession>
<evidence type="ECO:0000256" key="2">
    <source>
        <dbReference type="ARBA" id="ARBA00022884"/>
    </source>
</evidence>
<dbReference type="PROSITE" id="PS50886">
    <property type="entry name" value="TRBD"/>
    <property type="match status" value="1"/>
</dbReference>
<keyword evidence="2 3" id="KW-0694">RNA-binding</keyword>
<evidence type="ECO:0000313" key="7">
    <source>
        <dbReference type="Proteomes" id="UP000613740"/>
    </source>
</evidence>
<name>A0A836B5U6_9CHLO</name>
<sequence>MASQMNVRRGAGQRQSQRSGAPSIVASYRLTHHHHRGSSQTPYGAACLAIRVQEQRREQSLLTCRSAPVEAPAAPAPDAPAAEADPASMDIRVGKIVKVEKHPEADSLYVEQIDVGETEPRTIVSGLVKFVPLEEMQDRKVIVLCNLKPRNMRGIKSNGMVLCASNDAHDAVEPLAPPAEAPVGERVYFGEAGKTQAAPAEPNRVQKKKLWEAVQPLLKTDGDATARFKDVVMLTSAGPVRAASLKGATIA</sequence>
<evidence type="ECO:0000259" key="5">
    <source>
        <dbReference type="PROSITE" id="PS50886"/>
    </source>
</evidence>
<feature type="domain" description="TRNA-binding" evidence="5">
    <location>
        <begin position="85"/>
        <end position="188"/>
    </location>
</feature>
<dbReference type="Pfam" id="PF01588">
    <property type="entry name" value="tRNA_bind"/>
    <property type="match status" value="1"/>
</dbReference>
<dbReference type="PANTHER" id="PTHR11586">
    <property type="entry name" value="TRNA-AMINOACYLATION COFACTOR ARC1 FAMILY MEMBER"/>
    <property type="match status" value="1"/>
</dbReference>
<protein>
    <recommendedName>
        <fullName evidence="5">tRNA-binding domain-containing protein</fullName>
    </recommendedName>
</protein>
<evidence type="ECO:0000313" key="6">
    <source>
        <dbReference type="EMBL" id="KAG2448415.1"/>
    </source>
</evidence>
<dbReference type="InterPro" id="IPR002547">
    <property type="entry name" value="tRNA-bd_dom"/>
</dbReference>
<dbReference type="EMBL" id="JAEHOD010000017">
    <property type="protein sequence ID" value="KAG2448415.1"/>
    <property type="molecule type" value="Genomic_DNA"/>
</dbReference>
<dbReference type="OrthoDB" id="19141at2759"/>
<gene>
    <name evidence="6" type="ORF">HYH02_006307</name>
</gene>
<dbReference type="Gene3D" id="2.40.50.140">
    <property type="entry name" value="Nucleic acid-binding proteins"/>
    <property type="match status" value="1"/>
</dbReference>
<dbReference type="PANTHER" id="PTHR11586:SF47">
    <property type="entry name" value="NUCLEIC ACID-BINDING, OB-FOLD-LIKE PROTEIN"/>
    <property type="match status" value="1"/>
</dbReference>
<dbReference type="FunFam" id="2.40.50.140:FF:000225">
    <property type="entry name" value="tyrosine--tRNA ligase, cytoplasmic"/>
    <property type="match status" value="1"/>
</dbReference>
<dbReference type="AlphaFoldDB" id="A0A836B5U6"/>
<evidence type="ECO:0000256" key="4">
    <source>
        <dbReference type="SAM" id="MobiDB-lite"/>
    </source>
</evidence>
<keyword evidence="7" id="KW-1185">Reference proteome</keyword>
<feature type="compositionally biased region" description="Low complexity" evidence="4">
    <location>
        <begin position="8"/>
        <end position="21"/>
    </location>
</feature>
<dbReference type="InterPro" id="IPR012340">
    <property type="entry name" value="NA-bd_OB-fold"/>
</dbReference>
<dbReference type="GO" id="GO:0000049">
    <property type="term" value="F:tRNA binding"/>
    <property type="evidence" value="ECO:0007669"/>
    <property type="project" value="UniProtKB-UniRule"/>
</dbReference>
<evidence type="ECO:0000256" key="3">
    <source>
        <dbReference type="PROSITE-ProRule" id="PRU00209"/>
    </source>
</evidence>
<dbReference type="SUPFAM" id="SSF50249">
    <property type="entry name" value="Nucleic acid-binding proteins"/>
    <property type="match status" value="1"/>
</dbReference>
<dbReference type="InterPro" id="IPR051270">
    <property type="entry name" value="Tyrosine-tRNA_ligase_regulator"/>
</dbReference>
<feature type="region of interest" description="Disordered" evidence="4">
    <location>
        <begin position="1"/>
        <end position="21"/>
    </location>
</feature>
<organism evidence="6 7">
    <name type="scientific">Chlamydomonas schloesseri</name>
    <dbReference type="NCBI Taxonomy" id="2026947"/>
    <lineage>
        <taxon>Eukaryota</taxon>
        <taxon>Viridiplantae</taxon>
        <taxon>Chlorophyta</taxon>
        <taxon>core chlorophytes</taxon>
        <taxon>Chlorophyceae</taxon>
        <taxon>CS clade</taxon>
        <taxon>Chlamydomonadales</taxon>
        <taxon>Chlamydomonadaceae</taxon>
        <taxon>Chlamydomonas</taxon>
    </lineage>
</organism>
<reference evidence="6" key="1">
    <citation type="journal article" date="2020" name="bioRxiv">
        <title>Comparative genomics of Chlamydomonas.</title>
        <authorList>
            <person name="Craig R.J."/>
            <person name="Hasan A.R."/>
            <person name="Ness R.W."/>
            <person name="Keightley P.D."/>
        </authorList>
    </citation>
    <scope>NUCLEOTIDE SEQUENCE</scope>
    <source>
        <strain evidence="6">CCAP 11/173</strain>
    </source>
</reference>
<evidence type="ECO:0000256" key="1">
    <source>
        <dbReference type="ARBA" id="ARBA00022555"/>
    </source>
</evidence>
<dbReference type="CDD" id="cd02799">
    <property type="entry name" value="tRNA_bind_EMAP-II_like"/>
    <property type="match status" value="1"/>
</dbReference>
<comment type="caution">
    <text evidence="6">The sequence shown here is derived from an EMBL/GenBank/DDBJ whole genome shotgun (WGS) entry which is preliminary data.</text>
</comment>
<dbReference type="Proteomes" id="UP000613740">
    <property type="component" value="Unassembled WGS sequence"/>
</dbReference>
<proteinExistence type="predicted"/>